<reference evidence="1 2" key="1">
    <citation type="journal article" date="2016" name="Mol. Biol. Evol.">
        <title>Comparative Genomics of Early-Diverging Mushroom-Forming Fungi Provides Insights into the Origins of Lignocellulose Decay Capabilities.</title>
        <authorList>
            <person name="Nagy L.G."/>
            <person name="Riley R."/>
            <person name="Tritt A."/>
            <person name="Adam C."/>
            <person name="Daum C."/>
            <person name="Floudas D."/>
            <person name="Sun H."/>
            <person name="Yadav J.S."/>
            <person name="Pangilinan J."/>
            <person name="Larsson K.H."/>
            <person name="Matsuura K."/>
            <person name="Barry K."/>
            <person name="Labutti K."/>
            <person name="Kuo R."/>
            <person name="Ohm R.A."/>
            <person name="Bhattacharya S.S."/>
            <person name="Shirouzu T."/>
            <person name="Yoshinaga Y."/>
            <person name="Martin F.M."/>
            <person name="Grigoriev I.V."/>
            <person name="Hibbett D.S."/>
        </authorList>
    </citation>
    <scope>NUCLEOTIDE SEQUENCE [LARGE SCALE GENOMIC DNA]</scope>
    <source>
        <strain evidence="1 2">HHB10207 ss-3</strain>
    </source>
</reference>
<evidence type="ECO:0000313" key="2">
    <source>
        <dbReference type="Proteomes" id="UP000076798"/>
    </source>
</evidence>
<dbReference type="Proteomes" id="UP000076798">
    <property type="component" value="Unassembled WGS sequence"/>
</dbReference>
<evidence type="ECO:0000313" key="1">
    <source>
        <dbReference type="EMBL" id="KZT31348.1"/>
    </source>
</evidence>
<dbReference type="AlphaFoldDB" id="A0A165WMU8"/>
<accession>A0A165WMU8</accession>
<name>A0A165WMU8_9AGAM</name>
<protein>
    <submittedName>
        <fullName evidence="1">Uncharacterized protein</fullName>
    </submittedName>
</protein>
<keyword evidence="2" id="KW-1185">Reference proteome</keyword>
<proteinExistence type="predicted"/>
<organism evidence="1 2">
    <name type="scientific">Sistotremastrum suecicum HHB10207 ss-3</name>
    <dbReference type="NCBI Taxonomy" id="1314776"/>
    <lineage>
        <taxon>Eukaryota</taxon>
        <taxon>Fungi</taxon>
        <taxon>Dikarya</taxon>
        <taxon>Basidiomycota</taxon>
        <taxon>Agaricomycotina</taxon>
        <taxon>Agaricomycetes</taxon>
        <taxon>Sistotremastrales</taxon>
        <taxon>Sistotremastraceae</taxon>
        <taxon>Sistotremastrum</taxon>
    </lineage>
</organism>
<dbReference type="EMBL" id="KV428634">
    <property type="protein sequence ID" value="KZT31348.1"/>
    <property type="molecule type" value="Genomic_DNA"/>
</dbReference>
<gene>
    <name evidence="1" type="ORF">SISSUDRAFT_1038504</name>
</gene>
<sequence length="377" mass="43606">MNQLEPPFSLVADLIDAFGALDSVLTAAKTRHRELREGVIKIADDFARSGGIKYGSGRRSIVMLMHGLAQEISETPCLQKEIHSLSKPLLNRYVDPPHPPELGEELDWEYLYELAFWFVHQRKSYAILSLLIKPLTLLTDKANEPEFSGLEDYKMSEEDWSEARRILRVLEGFCSCIDNLDDSYPTLAQTVSHIEDLVQLCTRECSSIGPGSRLHDTLTSLLNWVGLLSPRLAAECFTAFYLAVDLLKLRWSDAQRQHARVHLRAAVLSSYQYWLTSRHHRRLRQRSHSLGPRDLTQARRVIRQEVVRYATSREQYHVTSQRALPLLYWKLPILFPLVPTYIARPELAPIVCMHIIIQFPEIWEHKDMFFEESETQQ</sequence>